<protein>
    <recommendedName>
        <fullName evidence="3">Dicarboxylate transport domain-containing protein</fullName>
    </recommendedName>
</protein>
<evidence type="ECO:0000313" key="1">
    <source>
        <dbReference type="EMBL" id="MBF5052448.1"/>
    </source>
</evidence>
<proteinExistence type="predicted"/>
<comment type="caution">
    <text evidence="1">The sequence shown here is derived from an EMBL/GenBank/DDBJ whole genome shotgun (WGS) entry which is preliminary data.</text>
</comment>
<dbReference type="EMBL" id="ARXR01000006">
    <property type="protein sequence ID" value="MBF5052448.1"/>
    <property type="molecule type" value="Genomic_DNA"/>
</dbReference>
<reference evidence="1 2" key="1">
    <citation type="submission" date="2012-09" db="EMBL/GenBank/DDBJ databases">
        <title>Genome Sequence of alkane-degrading Bacterium Alcanivorax venustensis ISO4.</title>
        <authorList>
            <person name="Lai Q."/>
            <person name="Shao Z."/>
        </authorList>
    </citation>
    <scope>NUCLEOTIDE SEQUENCE [LARGE SCALE GENOMIC DNA]</scope>
    <source>
        <strain evidence="1 2">ISO4</strain>
    </source>
</reference>
<keyword evidence="2" id="KW-1185">Reference proteome</keyword>
<accession>A0ABS0AEE6</accession>
<evidence type="ECO:0000313" key="2">
    <source>
        <dbReference type="Proteomes" id="UP000644441"/>
    </source>
</evidence>
<dbReference type="Pfam" id="PF11739">
    <property type="entry name" value="YdbH-like"/>
    <property type="match status" value="1"/>
</dbReference>
<gene>
    <name evidence="1" type="ORF">ISO4_01050</name>
</gene>
<dbReference type="RefSeq" id="WP_194855409.1">
    <property type="nucleotide sequence ID" value="NZ_ARXR01000006.1"/>
</dbReference>
<dbReference type="Proteomes" id="UP000644441">
    <property type="component" value="Unassembled WGS sequence"/>
</dbReference>
<dbReference type="InterPro" id="IPR021730">
    <property type="entry name" value="YdbH"/>
</dbReference>
<name>A0ABS0AEE6_9GAMM</name>
<evidence type="ECO:0008006" key="3">
    <source>
        <dbReference type="Google" id="ProtNLM"/>
    </source>
</evidence>
<sequence length="878" mass="94792">MAKRFPGKRLIWLLPLVIAAGLLLAVLVAALAIRLAGWHWQGPGWRDGLTLDAVWQETDGCRPLEARGVRLSALRPLTLGIDTLGIHACPDDADTAPDGLTDIPSLPALEVTVWAVQYRDLPPVMVNLSQRDGAWRARAEFRDSRLSAEYRRSSGRWRVDGTLQGGHLDQRLAGEVRVQGDGLWWPGDWTDPEHFTGELVLLGRDLGLETPGPRGNVTVRGQWQGDAWRLRAGLDEPLAVGAGWVVSPGEDLQARGEGAALVRADGRLVANGPQGRAALSLSSDAARLGEGQGSLSLSEGLDGEVAFRWRDGEVTVSPFQVSGLAEDLTVRLREPVTAPLAMQGQASLPLSLVWRELTLETTESGLAWRPNDLQWRGAVTVDGRWQGYRVSGGWTGDAGPTGVRGEPARLRLQSTDLDVTARLPVDGLRPPQWPFQASVEGRYQSVPFRGQLSGALDEGVWAGRIQASGEHFYSLVPTLGQGGPVTAEGRWRWGDSLSLLAGSRLSVGGTVSGTRLVKPLTLRVSEPLVIGEGGPTGALEVRAEGLVAERWTLPPVTGSARLNGAAFQADLSVDQWGTRLSMRGRQGGTGLSGTLQGRSPLVPAMSRGLPLTTRAGDLVMDGRWQWRDAFQVDGTLRGEGLSLDWGSIQARGLDADLALDWRQGQAPNIRSRAPLTLANLDVGVPVTEVRMGVDTDLDQWRFEKISAQLLGGEVRAPRLRWPSSEWQPVVLTGIELNQLAALQNEAVVSLTGEVGGYIPLRLAADSVAVRDGRLANETPLSLALLPAAGTQAMAESNRAVSIALEALNPLRVERFSAEVDMADDGWLDAAVHIRGTNPQRNGLPVVFNYTHKENVLELLRSLRIGERITDRVMTETRP</sequence>
<organism evidence="1 2">
    <name type="scientific">Alloalcanivorax venustensis ISO4</name>
    <dbReference type="NCBI Taxonomy" id="1177184"/>
    <lineage>
        <taxon>Bacteria</taxon>
        <taxon>Pseudomonadati</taxon>
        <taxon>Pseudomonadota</taxon>
        <taxon>Gammaproteobacteria</taxon>
        <taxon>Oceanospirillales</taxon>
        <taxon>Alcanivoracaceae</taxon>
        <taxon>Alloalcanivorax</taxon>
    </lineage>
</organism>